<sequence length="99" mass="10962">MIDSTPGVPGGDITTEFGVVRRLPTTSRIDADVDDDFDLDLFQAGFGDANVRLRTFPPSWARHHATTVMQSEPLVDDDAPSYTRGYRAAAYGYLRHCLD</sequence>
<gene>
    <name evidence="1" type="ORF">nbrc107696_36040</name>
</gene>
<evidence type="ECO:0000313" key="1">
    <source>
        <dbReference type="EMBL" id="GEE03158.1"/>
    </source>
</evidence>
<organism evidence="1 2">
    <name type="scientific">Gordonia spumicola</name>
    <dbReference type="NCBI Taxonomy" id="589161"/>
    <lineage>
        <taxon>Bacteria</taxon>
        <taxon>Bacillati</taxon>
        <taxon>Actinomycetota</taxon>
        <taxon>Actinomycetes</taxon>
        <taxon>Mycobacteriales</taxon>
        <taxon>Gordoniaceae</taxon>
        <taxon>Gordonia</taxon>
    </lineage>
</organism>
<dbReference type="RefSeq" id="WP_308469666.1">
    <property type="nucleotide sequence ID" value="NZ_BJOV01000005.1"/>
</dbReference>
<dbReference type="Proteomes" id="UP000444960">
    <property type="component" value="Unassembled WGS sequence"/>
</dbReference>
<dbReference type="AlphaFoldDB" id="A0A7I9VCR3"/>
<dbReference type="EMBL" id="BJOV01000005">
    <property type="protein sequence ID" value="GEE03158.1"/>
    <property type="molecule type" value="Genomic_DNA"/>
</dbReference>
<accession>A0A7I9VCR3</accession>
<protein>
    <submittedName>
        <fullName evidence="1">Uncharacterized protein</fullName>
    </submittedName>
</protein>
<comment type="caution">
    <text evidence="1">The sequence shown here is derived from an EMBL/GenBank/DDBJ whole genome shotgun (WGS) entry which is preliminary data.</text>
</comment>
<evidence type="ECO:0000313" key="2">
    <source>
        <dbReference type="Proteomes" id="UP000444960"/>
    </source>
</evidence>
<name>A0A7I9VCR3_9ACTN</name>
<keyword evidence="2" id="KW-1185">Reference proteome</keyword>
<proteinExistence type="predicted"/>
<reference evidence="2" key="1">
    <citation type="submission" date="2019-06" db="EMBL/GenBank/DDBJ databases">
        <title>Gordonia isolated from sludge of a wastewater treatment plant.</title>
        <authorList>
            <person name="Tamura T."/>
            <person name="Aoyama K."/>
            <person name="Kang Y."/>
            <person name="Saito S."/>
            <person name="Akiyama N."/>
            <person name="Yazawa K."/>
            <person name="Gonoi T."/>
            <person name="Mikami Y."/>
        </authorList>
    </citation>
    <scope>NUCLEOTIDE SEQUENCE [LARGE SCALE GENOMIC DNA]</scope>
    <source>
        <strain evidence="2">NBRC 107696</strain>
    </source>
</reference>